<dbReference type="GO" id="GO:0003700">
    <property type="term" value="F:DNA-binding transcription factor activity"/>
    <property type="evidence" value="ECO:0007669"/>
    <property type="project" value="InterPro"/>
</dbReference>
<protein>
    <submittedName>
        <fullName evidence="6">DNA-binding transcriptional LysR family regulator</fullName>
    </submittedName>
</protein>
<evidence type="ECO:0000256" key="1">
    <source>
        <dbReference type="ARBA" id="ARBA00009437"/>
    </source>
</evidence>
<dbReference type="Proteomes" id="UP000571950">
    <property type="component" value="Unassembled WGS sequence"/>
</dbReference>
<accession>A0A7W6BKX8</accession>
<dbReference type="PANTHER" id="PTHR30118:SF15">
    <property type="entry name" value="TRANSCRIPTIONAL REGULATORY PROTEIN"/>
    <property type="match status" value="1"/>
</dbReference>
<comment type="caution">
    <text evidence="6">The sequence shown here is derived from an EMBL/GenBank/DDBJ whole genome shotgun (WGS) entry which is preliminary data.</text>
</comment>
<dbReference type="SUPFAM" id="SSF46785">
    <property type="entry name" value="Winged helix' DNA-binding domain"/>
    <property type="match status" value="1"/>
</dbReference>
<dbReference type="EMBL" id="JACIDT010000015">
    <property type="protein sequence ID" value="MBB3927784.1"/>
    <property type="molecule type" value="Genomic_DNA"/>
</dbReference>
<dbReference type="Gene3D" id="1.10.10.10">
    <property type="entry name" value="Winged helix-like DNA-binding domain superfamily/Winged helix DNA-binding domain"/>
    <property type="match status" value="1"/>
</dbReference>
<dbReference type="InterPro" id="IPR000847">
    <property type="entry name" value="LysR_HTH_N"/>
</dbReference>
<dbReference type="InterPro" id="IPR036390">
    <property type="entry name" value="WH_DNA-bd_sf"/>
</dbReference>
<keyword evidence="4" id="KW-0804">Transcription</keyword>
<name>A0A7W6BKX8_9SPHN</name>
<feature type="domain" description="HTH lysR-type" evidence="5">
    <location>
        <begin position="6"/>
        <end position="63"/>
    </location>
</feature>
<dbReference type="PANTHER" id="PTHR30118">
    <property type="entry name" value="HTH-TYPE TRANSCRIPTIONAL REGULATOR LEUO-RELATED"/>
    <property type="match status" value="1"/>
</dbReference>
<dbReference type="InterPro" id="IPR036388">
    <property type="entry name" value="WH-like_DNA-bd_sf"/>
</dbReference>
<keyword evidence="3 6" id="KW-0238">DNA-binding</keyword>
<dbReference type="SUPFAM" id="SSF53850">
    <property type="entry name" value="Periplasmic binding protein-like II"/>
    <property type="match status" value="1"/>
</dbReference>
<dbReference type="InterPro" id="IPR050389">
    <property type="entry name" value="LysR-type_TF"/>
</dbReference>
<reference evidence="6 7" key="1">
    <citation type="submission" date="2020-08" db="EMBL/GenBank/DDBJ databases">
        <title>Genomic Encyclopedia of Type Strains, Phase IV (KMG-IV): sequencing the most valuable type-strain genomes for metagenomic binning, comparative biology and taxonomic classification.</title>
        <authorList>
            <person name="Goeker M."/>
        </authorList>
    </citation>
    <scope>NUCLEOTIDE SEQUENCE [LARGE SCALE GENOMIC DNA]</scope>
    <source>
        <strain evidence="6 7">DSM 26189</strain>
    </source>
</reference>
<dbReference type="RefSeq" id="WP_188073253.1">
    <property type="nucleotide sequence ID" value="NZ_BSPS01000028.1"/>
</dbReference>
<dbReference type="GO" id="GO:0003677">
    <property type="term" value="F:DNA binding"/>
    <property type="evidence" value="ECO:0007669"/>
    <property type="project" value="UniProtKB-KW"/>
</dbReference>
<keyword evidence="7" id="KW-1185">Reference proteome</keyword>
<sequence>MDFRRLDLNLLLIFDAMIEERSTVAVARRLRISQPTVSVSLAKLRDFFRDELFVRGPGGMQPTAFAQSVQGPIRRIVDTVRTELFREGAFDPATSERCFTFSTSDIGELVFLPALLEAVKAEAPGVTFQCLSMRPAELQAAMATGTVDLALGYFPDLTGGGFYEQRLFEHPFTCLVRADHPLIGDTLSLDQFLAADHLVVEQEGRSQEIFERRMEELGLRRHVVLRSPHFMSVPLLVANSDILTTVPYAVGRIYAGLARLRLLPPPIVIPSIRLKQLWHRRVHGDAGVVWLRQMTARLFLNRDPTFVTPSGVFDHLGLER</sequence>
<evidence type="ECO:0000256" key="4">
    <source>
        <dbReference type="ARBA" id="ARBA00023163"/>
    </source>
</evidence>
<dbReference type="CDD" id="cd08459">
    <property type="entry name" value="PBP2_DntR_NahR_LinR_like"/>
    <property type="match status" value="1"/>
</dbReference>
<keyword evidence="2" id="KW-0805">Transcription regulation</keyword>
<dbReference type="AlphaFoldDB" id="A0A7W6BKX8"/>
<dbReference type="Pfam" id="PF00126">
    <property type="entry name" value="HTH_1"/>
    <property type="match status" value="1"/>
</dbReference>
<proteinExistence type="inferred from homology"/>
<evidence type="ECO:0000313" key="7">
    <source>
        <dbReference type="Proteomes" id="UP000571950"/>
    </source>
</evidence>
<dbReference type="Pfam" id="PF03466">
    <property type="entry name" value="LysR_substrate"/>
    <property type="match status" value="1"/>
</dbReference>
<evidence type="ECO:0000256" key="3">
    <source>
        <dbReference type="ARBA" id="ARBA00023125"/>
    </source>
</evidence>
<gene>
    <name evidence="6" type="ORF">GGR43_003521</name>
</gene>
<dbReference type="InterPro" id="IPR005119">
    <property type="entry name" value="LysR_subst-bd"/>
</dbReference>
<dbReference type="Gene3D" id="3.40.190.10">
    <property type="entry name" value="Periplasmic binding protein-like II"/>
    <property type="match status" value="2"/>
</dbReference>
<evidence type="ECO:0000259" key="5">
    <source>
        <dbReference type="PROSITE" id="PS50931"/>
    </source>
</evidence>
<dbReference type="PROSITE" id="PS50931">
    <property type="entry name" value="HTH_LYSR"/>
    <property type="match status" value="1"/>
</dbReference>
<comment type="similarity">
    <text evidence="1">Belongs to the LysR transcriptional regulatory family.</text>
</comment>
<evidence type="ECO:0000256" key="2">
    <source>
        <dbReference type="ARBA" id="ARBA00023015"/>
    </source>
</evidence>
<organism evidence="6 7">
    <name type="scientific">Sphingobium jiangsuense</name>
    <dbReference type="NCBI Taxonomy" id="870476"/>
    <lineage>
        <taxon>Bacteria</taxon>
        <taxon>Pseudomonadati</taxon>
        <taxon>Pseudomonadota</taxon>
        <taxon>Alphaproteobacteria</taxon>
        <taxon>Sphingomonadales</taxon>
        <taxon>Sphingomonadaceae</taxon>
        <taxon>Sphingobium</taxon>
    </lineage>
</organism>
<evidence type="ECO:0000313" key="6">
    <source>
        <dbReference type="EMBL" id="MBB3927784.1"/>
    </source>
</evidence>